<feature type="domain" description="TM2" evidence="6">
    <location>
        <begin position="18"/>
        <end position="66"/>
    </location>
</feature>
<evidence type="ECO:0000256" key="1">
    <source>
        <dbReference type="ARBA" id="ARBA00004141"/>
    </source>
</evidence>
<sequence>METTKQESWNAPQGVKQENKKVVAGVLAILLGGLGIHKFYLGYTKEGVIQLILGLLCGIGAVIGLIEGILYLIKTDDEFYETYQVGQKGWF</sequence>
<dbReference type="InterPro" id="IPR007829">
    <property type="entry name" value="TM2"/>
</dbReference>
<reference evidence="7 8" key="1">
    <citation type="submission" date="2023-11" db="EMBL/GenBank/DDBJ databases">
        <title>Unpublished Manusciprt.</title>
        <authorList>
            <person name="Saticioglu I.B."/>
            <person name="Ay H."/>
            <person name="Ajmi N."/>
            <person name="Altun S."/>
            <person name="Duman M."/>
        </authorList>
    </citation>
    <scope>NUCLEOTIDE SEQUENCE [LARGE SCALE GENOMIC DNA]</scope>
    <source>
        <strain evidence="7 8">Fl-318</strain>
    </source>
</reference>
<feature type="transmembrane region" description="Helical" evidence="5">
    <location>
        <begin position="21"/>
        <end position="41"/>
    </location>
</feature>
<keyword evidence="8" id="KW-1185">Reference proteome</keyword>
<name>A0ABU4REN1_9FLAO</name>
<comment type="subcellular location">
    <subcellularLocation>
        <location evidence="1">Membrane</location>
        <topology evidence="1">Multi-pass membrane protein</topology>
    </subcellularLocation>
</comment>
<dbReference type="Proteomes" id="UP001273350">
    <property type="component" value="Unassembled WGS sequence"/>
</dbReference>
<dbReference type="EMBL" id="JAWXVI010000007">
    <property type="protein sequence ID" value="MDX6190303.1"/>
    <property type="molecule type" value="Genomic_DNA"/>
</dbReference>
<evidence type="ECO:0000313" key="8">
    <source>
        <dbReference type="Proteomes" id="UP001273350"/>
    </source>
</evidence>
<evidence type="ECO:0000256" key="3">
    <source>
        <dbReference type="ARBA" id="ARBA00022989"/>
    </source>
</evidence>
<evidence type="ECO:0000313" key="7">
    <source>
        <dbReference type="EMBL" id="MDX6190303.1"/>
    </source>
</evidence>
<keyword evidence="2 5" id="KW-0812">Transmembrane</keyword>
<evidence type="ECO:0000256" key="5">
    <source>
        <dbReference type="SAM" id="Phobius"/>
    </source>
</evidence>
<gene>
    <name evidence="7" type="ORF">SGQ83_13160</name>
</gene>
<evidence type="ECO:0000259" key="6">
    <source>
        <dbReference type="Pfam" id="PF05154"/>
    </source>
</evidence>
<evidence type="ECO:0000256" key="4">
    <source>
        <dbReference type="ARBA" id="ARBA00023136"/>
    </source>
</evidence>
<comment type="caution">
    <text evidence="7">The sequence shown here is derived from an EMBL/GenBank/DDBJ whole genome shotgun (WGS) entry which is preliminary data.</text>
</comment>
<feature type="transmembrane region" description="Helical" evidence="5">
    <location>
        <begin position="47"/>
        <end position="73"/>
    </location>
</feature>
<accession>A0ABU4REN1</accession>
<keyword evidence="3 5" id="KW-1133">Transmembrane helix</keyword>
<keyword evidence="4 5" id="KW-0472">Membrane</keyword>
<protein>
    <submittedName>
        <fullName evidence="7">TM2 domain-containing protein</fullName>
    </submittedName>
</protein>
<proteinExistence type="predicted"/>
<evidence type="ECO:0000256" key="2">
    <source>
        <dbReference type="ARBA" id="ARBA00022692"/>
    </source>
</evidence>
<organism evidence="7 8">
    <name type="scientific">Flavobacterium cupriresistens</name>
    <dbReference type="NCBI Taxonomy" id="2893885"/>
    <lineage>
        <taxon>Bacteria</taxon>
        <taxon>Pseudomonadati</taxon>
        <taxon>Bacteroidota</taxon>
        <taxon>Flavobacteriia</taxon>
        <taxon>Flavobacteriales</taxon>
        <taxon>Flavobacteriaceae</taxon>
        <taxon>Flavobacterium</taxon>
    </lineage>
</organism>
<dbReference type="Pfam" id="PF05154">
    <property type="entry name" value="TM2"/>
    <property type="match status" value="1"/>
</dbReference>
<dbReference type="RefSeq" id="WP_047777032.1">
    <property type="nucleotide sequence ID" value="NZ_CP087134.1"/>
</dbReference>